<keyword evidence="1 2" id="KW-0728">SH3 domain</keyword>
<feature type="region of interest" description="Disordered" evidence="3">
    <location>
        <begin position="54"/>
        <end position="118"/>
    </location>
</feature>
<dbReference type="PRINTS" id="PR00452">
    <property type="entry name" value="SH3DOMAIN"/>
</dbReference>
<dbReference type="PANTHER" id="PTHR45929">
    <property type="entry name" value="JAK PATHWAY SIGNAL TRANSDUCTION ADAPTOR MOLECULE"/>
    <property type="match status" value="1"/>
</dbReference>
<organism evidence="5 6">
    <name type="scientific">Thermothielavioides terrestris</name>
    <dbReference type="NCBI Taxonomy" id="2587410"/>
    <lineage>
        <taxon>Eukaryota</taxon>
        <taxon>Fungi</taxon>
        <taxon>Dikarya</taxon>
        <taxon>Ascomycota</taxon>
        <taxon>Pezizomycotina</taxon>
        <taxon>Sordariomycetes</taxon>
        <taxon>Sordariomycetidae</taxon>
        <taxon>Sordariales</taxon>
        <taxon>Chaetomiaceae</taxon>
        <taxon>Thermothielavioides</taxon>
    </lineage>
</organism>
<dbReference type="PANTHER" id="PTHR45929:SF7">
    <property type="entry name" value="LAS SEVENTEEN-BINDING PROTEIN 1"/>
    <property type="match status" value="1"/>
</dbReference>
<dbReference type="CDD" id="cd00174">
    <property type="entry name" value="SH3"/>
    <property type="match status" value="1"/>
</dbReference>
<evidence type="ECO:0000256" key="2">
    <source>
        <dbReference type="PROSITE-ProRule" id="PRU00192"/>
    </source>
</evidence>
<accession>A0A3S4EUT9</accession>
<dbReference type="Gene3D" id="2.30.30.40">
    <property type="entry name" value="SH3 Domains"/>
    <property type="match status" value="1"/>
</dbReference>
<dbReference type="InterPro" id="IPR050670">
    <property type="entry name" value="STAM"/>
</dbReference>
<proteinExistence type="predicted"/>
<feature type="compositionally biased region" description="Low complexity" evidence="3">
    <location>
        <begin position="82"/>
        <end position="93"/>
    </location>
</feature>
<sequence>MVSEDRQRVIETNRSLRLIKNARRPTATELESLLEKGVISDAAFDSIMSLLPAESSLSGPAARSTPTPSTTTASTPAPPAPNSNSNNNNNPPSYAQSQTTAQPPALPARNQPPQPPAKPVLARARALYRYAAGDARDVSFERDDALSVFEYMNDDWWLGRNERTGEEGIFPRSYVVVIGGPDDNNNGAGGAGEKVGFPPAGGGPVVAAAYNQQPPYQQGGGGGYPVSPVPVGGYAAPPPPAGQVPVPYQDGQHGGGSKLGEQGKKFGKKLGNAAIFGAGATIGSNIVNSIF</sequence>
<evidence type="ECO:0000256" key="1">
    <source>
        <dbReference type="ARBA" id="ARBA00022443"/>
    </source>
</evidence>
<dbReference type="SUPFAM" id="SSF50044">
    <property type="entry name" value="SH3-domain"/>
    <property type="match status" value="1"/>
</dbReference>
<feature type="domain" description="SH3" evidence="4">
    <location>
        <begin position="119"/>
        <end position="180"/>
    </location>
</feature>
<dbReference type="PROSITE" id="PS50002">
    <property type="entry name" value="SH3"/>
    <property type="match status" value="1"/>
</dbReference>
<feature type="compositionally biased region" description="Pro residues" evidence="3">
    <location>
        <begin position="104"/>
        <end position="118"/>
    </location>
</feature>
<dbReference type="Pfam" id="PF00018">
    <property type="entry name" value="SH3_1"/>
    <property type="match status" value="1"/>
</dbReference>
<dbReference type="InterPro" id="IPR001452">
    <property type="entry name" value="SH3_domain"/>
</dbReference>
<evidence type="ECO:0000256" key="3">
    <source>
        <dbReference type="SAM" id="MobiDB-lite"/>
    </source>
</evidence>
<dbReference type="SMART" id="SM00326">
    <property type="entry name" value="SH3"/>
    <property type="match status" value="1"/>
</dbReference>
<name>A0A3S4EUT9_9PEZI</name>
<gene>
    <name evidence="5" type="ORF">TT172_LOCUS1947</name>
</gene>
<dbReference type="InterPro" id="IPR036028">
    <property type="entry name" value="SH3-like_dom_sf"/>
</dbReference>
<protein>
    <submittedName>
        <fullName evidence="5">5852ba06-c3b6-415e-9c66-2f164143f4a4</fullName>
    </submittedName>
</protein>
<dbReference type="AlphaFoldDB" id="A0A3S4EUT9"/>
<evidence type="ECO:0000313" key="5">
    <source>
        <dbReference type="EMBL" id="SPQ19528.1"/>
    </source>
</evidence>
<evidence type="ECO:0000259" key="4">
    <source>
        <dbReference type="PROSITE" id="PS50002"/>
    </source>
</evidence>
<evidence type="ECO:0000313" key="6">
    <source>
        <dbReference type="Proteomes" id="UP000289323"/>
    </source>
</evidence>
<reference evidence="5 6" key="1">
    <citation type="submission" date="2018-04" db="EMBL/GenBank/DDBJ databases">
        <authorList>
            <person name="Huttner S."/>
            <person name="Dainat J."/>
        </authorList>
    </citation>
    <scope>NUCLEOTIDE SEQUENCE [LARGE SCALE GENOMIC DNA]</scope>
</reference>
<feature type="compositionally biased region" description="Low complexity" evidence="3">
    <location>
        <begin position="60"/>
        <end position="75"/>
    </location>
</feature>
<dbReference type="EMBL" id="OUUZ01000001">
    <property type="protein sequence ID" value="SPQ19528.1"/>
    <property type="molecule type" value="Genomic_DNA"/>
</dbReference>
<dbReference type="Proteomes" id="UP000289323">
    <property type="component" value="Unassembled WGS sequence"/>
</dbReference>